<dbReference type="Proteomes" id="UP000325576">
    <property type="component" value="Unassembled WGS sequence"/>
</dbReference>
<gene>
    <name evidence="1" type="ORF">BS297_04120</name>
</gene>
<evidence type="ECO:0000313" key="1">
    <source>
        <dbReference type="EMBL" id="KAB2586656.1"/>
    </source>
</evidence>
<proteinExistence type="predicted"/>
<comment type="caution">
    <text evidence="1">The sequence shown here is derived from an EMBL/GenBank/DDBJ whole genome shotgun (WGS) entry which is preliminary data.</text>
</comment>
<dbReference type="InterPro" id="IPR023393">
    <property type="entry name" value="START-like_dom_sf"/>
</dbReference>
<sequence length="164" mass="17859">MASQNSDEFLVERTTIVKAEASVVFALINDFHQWTQWSPWEGLDPAMQRTYAGPDAGVGASYAWAGNKKAGSGSMVITESVPDERVVLDLAFLKPFKAQNVTTFLISPTAGASPNAGEVQVTWKMTGKKNLFFKIFGFIFSMDKLVGKDFEKGLSQLKAAAEKG</sequence>
<organism evidence="1 2">
    <name type="scientific">Rhodococcus erythropolis</name>
    <name type="common">Arthrobacter picolinophilus</name>
    <dbReference type="NCBI Taxonomy" id="1833"/>
    <lineage>
        <taxon>Bacteria</taxon>
        <taxon>Bacillati</taxon>
        <taxon>Actinomycetota</taxon>
        <taxon>Actinomycetes</taxon>
        <taxon>Mycobacteriales</taxon>
        <taxon>Nocardiaceae</taxon>
        <taxon>Rhodococcus</taxon>
        <taxon>Rhodococcus erythropolis group</taxon>
    </lineage>
</organism>
<evidence type="ECO:0000313" key="2">
    <source>
        <dbReference type="Proteomes" id="UP000325576"/>
    </source>
</evidence>
<dbReference type="InterPro" id="IPR019587">
    <property type="entry name" value="Polyketide_cyclase/dehydratase"/>
</dbReference>
<protein>
    <submittedName>
        <fullName evidence="1">Transcriptional regulator</fullName>
    </submittedName>
</protein>
<dbReference type="AlphaFoldDB" id="A0A0C3A846"/>
<reference evidence="1 2" key="1">
    <citation type="journal article" date="2017" name="Poromechanics V (2013)">
        <title>Genomic Characterization of the Arsenic-Tolerant Actinobacterium, &lt;i&gt;Rhodococcus erythropolis&lt;/i&gt; S43.</title>
        <authorList>
            <person name="Retamal-Morales G."/>
            <person name="Mehnert M."/>
            <person name="Schwabe R."/>
            <person name="Tischler D."/>
            <person name="Schloemann M."/>
            <person name="Levican G.J."/>
        </authorList>
    </citation>
    <scope>NUCLEOTIDE SEQUENCE [LARGE SCALE GENOMIC DNA]</scope>
    <source>
        <strain evidence="1 2">S43</strain>
    </source>
</reference>
<dbReference type="EMBL" id="MRBO01000149">
    <property type="protein sequence ID" value="KAB2586656.1"/>
    <property type="molecule type" value="Genomic_DNA"/>
</dbReference>
<accession>A0A0C3A846</accession>
<dbReference type="SUPFAM" id="SSF55961">
    <property type="entry name" value="Bet v1-like"/>
    <property type="match status" value="1"/>
</dbReference>
<dbReference type="Pfam" id="PF10604">
    <property type="entry name" value="Polyketide_cyc2"/>
    <property type="match status" value="1"/>
</dbReference>
<name>A0A0C3A846_RHOER</name>
<dbReference type="Gene3D" id="3.30.530.20">
    <property type="match status" value="1"/>
</dbReference>
<dbReference type="RefSeq" id="WP_042952474.1">
    <property type="nucleotide sequence ID" value="NZ_JABBPH010000001.1"/>
</dbReference>
<dbReference type="CDD" id="cd07818">
    <property type="entry name" value="SRPBCC_1"/>
    <property type="match status" value="1"/>
</dbReference>